<dbReference type="GO" id="GO:0032511">
    <property type="term" value="P:late endosome to vacuole transport via multivesicular body sorting pathway"/>
    <property type="evidence" value="ECO:0007669"/>
    <property type="project" value="TreeGrafter"/>
</dbReference>
<feature type="compositionally biased region" description="Polar residues" evidence="1">
    <location>
        <begin position="531"/>
        <end position="540"/>
    </location>
</feature>
<dbReference type="InterPro" id="IPR005024">
    <property type="entry name" value="Snf7_fam"/>
</dbReference>
<evidence type="ECO:0000256" key="1">
    <source>
        <dbReference type="SAM" id="MobiDB-lite"/>
    </source>
</evidence>
<sequence length="551" mass="58465">MANNAERIQFLVSRDDGFTRSRLPALYSDFRGLRSTNPEGYAANIAAWRRGLASLVRTGMLPAASSTSTSAVSNAGRTSSVAPVATAARNFLVLTAGQPLLDALQSDRYGRPLALDAVIREATQDHDMIPLQAFLQATESIYNSRSWVSWAALPWHALSWGLHRLGVGGGASLQTASSPPFEGKRATASYQLVVVANVEAAAAAFAAKTADLRSPFERTWSIAHFKRVFSGPGAVLDNPPSTTTVAVQQPRLSETDLHVLITFLARDKHLVVCDGRVVKLRTPGDNSSSGNGNDTTITEADRAVAQLRELLDSLSHQTAVLSKRIDDLTAAAKDAVLRKNRVAALAALKSKKQTEAALSTRFATLAQVEATAARIEEAADHVQVVQAMATSADALKALNAQVGGAGGVEAVVDRLRDQMDAADEIGRILTEAGPTSTTAGGTGLVVDEGEIDDELAALEREEQQAVEAKKEKERESAKKHDEAARKQAEAGEKAAEETRQRLALAGTVPGHPVGNEADAQAESEVALEAETTASLRNLSLNREEPQAEAHG</sequence>
<keyword evidence="3" id="KW-1185">Reference proteome</keyword>
<dbReference type="Pfam" id="PF03357">
    <property type="entry name" value="Snf7"/>
    <property type="match status" value="1"/>
</dbReference>
<dbReference type="EMBL" id="AZHD01000001">
    <property type="protein sequence ID" value="OAA68335.1"/>
    <property type="molecule type" value="Genomic_DNA"/>
</dbReference>
<evidence type="ECO:0000313" key="3">
    <source>
        <dbReference type="Proteomes" id="UP000076874"/>
    </source>
</evidence>
<dbReference type="PANTHER" id="PTHR22761:SF18">
    <property type="entry name" value="SORTING PROTEIN SNF7 FAMILY PROTEIN, PUTATIVE (AFU_ORTHOLOGUE AFUA_2G16692)-RELATED"/>
    <property type="match status" value="1"/>
</dbReference>
<comment type="caution">
    <text evidence="2">The sequence shown here is derived from an EMBL/GenBank/DDBJ whole genome shotgun (WGS) entry which is preliminary data.</text>
</comment>
<dbReference type="AlphaFoldDB" id="A0A168A717"/>
<dbReference type="GO" id="GO:0005771">
    <property type="term" value="C:multivesicular body"/>
    <property type="evidence" value="ECO:0007669"/>
    <property type="project" value="TreeGrafter"/>
</dbReference>
<name>A0A168A717_9HYPO</name>
<feature type="compositionally biased region" description="Basic and acidic residues" evidence="1">
    <location>
        <begin position="541"/>
        <end position="551"/>
    </location>
</feature>
<dbReference type="GO" id="GO:0006900">
    <property type="term" value="P:vesicle budding from membrane"/>
    <property type="evidence" value="ECO:0007669"/>
    <property type="project" value="TreeGrafter"/>
</dbReference>
<feature type="compositionally biased region" description="Basic and acidic residues" evidence="1">
    <location>
        <begin position="462"/>
        <end position="500"/>
    </location>
</feature>
<protein>
    <submittedName>
        <fullName evidence="2">Snf7 family protein</fullName>
    </submittedName>
</protein>
<dbReference type="GO" id="GO:0000815">
    <property type="term" value="C:ESCRT III complex"/>
    <property type="evidence" value="ECO:0007669"/>
    <property type="project" value="TreeGrafter"/>
</dbReference>
<proteinExistence type="predicted"/>
<gene>
    <name evidence="2" type="ORF">SPI_00530</name>
</gene>
<dbReference type="STRING" id="1081102.A0A168A717"/>
<organism evidence="2 3">
    <name type="scientific">Niveomyces insectorum RCEF 264</name>
    <dbReference type="NCBI Taxonomy" id="1081102"/>
    <lineage>
        <taxon>Eukaryota</taxon>
        <taxon>Fungi</taxon>
        <taxon>Dikarya</taxon>
        <taxon>Ascomycota</taxon>
        <taxon>Pezizomycotina</taxon>
        <taxon>Sordariomycetes</taxon>
        <taxon>Hypocreomycetidae</taxon>
        <taxon>Hypocreales</taxon>
        <taxon>Cordycipitaceae</taxon>
        <taxon>Niveomyces</taxon>
    </lineage>
</organism>
<dbReference type="OrthoDB" id="10250120at2759"/>
<dbReference type="PANTHER" id="PTHR22761">
    <property type="entry name" value="CHARGED MULTIVESICULAR BODY PROTEIN"/>
    <property type="match status" value="1"/>
</dbReference>
<dbReference type="Proteomes" id="UP000076874">
    <property type="component" value="Unassembled WGS sequence"/>
</dbReference>
<dbReference type="GO" id="GO:0009898">
    <property type="term" value="C:cytoplasmic side of plasma membrane"/>
    <property type="evidence" value="ECO:0007669"/>
    <property type="project" value="TreeGrafter"/>
</dbReference>
<accession>A0A168A717</accession>
<feature type="region of interest" description="Disordered" evidence="1">
    <location>
        <begin position="462"/>
        <end position="551"/>
    </location>
</feature>
<reference evidence="2 3" key="1">
    <citation type="journal article" date="2016" name="Genome Biol. Evol.">
        <title>Divergent and convergent evolution of fungal pathogenicity.</title>
        <authorList>
            <person name="Shang Y."/>
            <person name="Xiao G."/>
            <person name="Zheng P."/>
            <person name="Cen K."/>
            <person name="Zhan S."/>
            <person name="Wang C."/>
        </authorList>
    </citation>
    <scope>NUCLEOTIDE SEQUENCE [LARGE SCALE GENOMIC DNA]</scope>
    <source>
        <strain evidence="2 3">RCEF 264</strain>
    </source>
</reference>
<evidence type="ECO:0000313" key="2">
    <source>
        <dbReference type="EMBL" id="OAA68335.1"/>
    </source>
</evidence>
<dbReference type="Gene3D" id="1.10.287.1060">
    <property type="entry name" value="ESAT-6-like"/>
    <property type="match status" value="1"/>
</dbReference>